<organism evidence="1 2">
    <name type="scientific">Devosia aurantiaca</name>
    <dbReference type="NCBI Taxonomy" id="2714858"/>
    <lineage>
        <taxon>Bacteria</taxon>
        <taxon>Pseudomonadati</taxon>
        <taxon>Pseudomonadota</taxon>
        <taxon>Alphaproteobacteria</taxon>
        <taxon>Hyphomicrobiales</taxon>
        <taxon>Devosiaceae</taxon>
        <taxon>Devosia</taxon>
    </lineage>
</organism>
<keyword evidence="2" id="KW-1185">Reference proteome</keyword>
<evidence type="ECO:0000313" key="2">
    <source>
        <dbReference type="Proteomes" id="UP000474802"/>
    </source>
</evidence>
<reference evidence="1 2" key="1">
    <citation type="submission" date="2020-02" db="EMBL/GenBank/DDBJ databases">
        <authorList>
            <person name="Khan S.A."/>
            <person name="Jeon C.O."/>
            <person name="Chun B.H."/>
        </authorList>
    </citation>
    <scope>NUCLEOTIDE SEQUENCE [LARGE SCALE GENOMIC DNA]</scope>
    <source>
        <strain evidence="1 2">H239</strain>
    </source>
</reference>
<sequence>MTLDELRQFTADQIKDMKFDLALSTKADYERMIRAVGDDFVAYLRSAPNSTFYKRKAALLWHLRFLLVESITSIEEAEAQGETNIGWRLDQARVYANLVKSVAAETRKESRSQKGKSKKVGLKALSKTGDFRERLVAAAGKAGIIGILVLSIAGVRPAEIAKGLALKASGEHLLEIHINGVKHTQTTGHERRAQRHDARRWSLTAKLLTLVKKAGGTLRFSRSTDSLREDIKSAAERAKLPLTISPYTLRHLFSAD</sequence>
<name>A0A6M1T220_9HYPH</name>
<evidence type="ECO:0008006" key="3">
    <source>
        <dbReference type="Google" id="ProtNLM"/>
    </source>
</evidence>
<comment type="caution">
    <text evidence="1">The sequence shown here is derived from an EMBL/GenBank/DDBJ whole genome shotgun (WGS) entry which is preliminary data.</text>
</comment>
<reference evidence="1 2" key="2">
    <citation type="submission" date="2020-03" db="EMBL/GenBank/DDBJ databases">
        <title>Devosia chinhatensis sp. nov., isolated from a hexachlorocyclohexane (HCH) dump site in India.</title>
        <authorList>
            <person name="Kumar M."/>
            <person name="Lal R."/>
        </authorList>
    </citation>
    <scope>NUCLEOTIDE SEQUENCE [LARGE SCALE GENOMIC DNA]</scope>
    <source>
        <strain evidence="1 2">H239</strain>
    </source>
</reference>
<evidence type="ECO:0000313" key="1">
    <source>
        <dbReference type="EMBL" id="NGP18871.1"/>
    </source>
</evidence>
<protein>
    <recommendedName>
        <fullName evidence="3">Integrase</fullName>
    </recommendedName>
</protein>
<dbReference type="RefSeq" id="WP_164535134.1">
    <property type="nucleotide sequence ID" value="NZ_JAALFG010000004.1"/>
</dbReference>
<dbReference type="EMBL" id="JAALFG010000004">
    <property type="protein sequence ID" value="NGP18871.1"/>
    <property type="molecule type" value="Genomic_DNA"/>
</dbReference>
<gene>
    <name evidence="1" type="ORF">G5575_15520</name>
</gene>
<accession>A0A6M1T220</accession>
<proteinExistence type="predicted"/>
<dbReference type="AlphaFoldDB" id="A0A6M1T220"/>
<dbReference type="Proteomes" id="UP000474802">
    <property type="component" value="Unassembled WGS sequence"/>
</dbReference>